<keyword evidence="8" id="KW-1185">Reference proteome</keyword>
<dbReference type="OrthoDB" id="176168at2"/>
<comment type="similarity">
    <text evidence="1 2">Belongs to the glycosyl hydrolase 31 family.</text>
</comment>
<evidence type="ECO:0000256" key="2">
    <source>
        <dbReference type="RuleBase" id="RU361185"/>
    </source>
</evidence>
<evidence type="ECO:0000259" key="6">
    <source>
        <dbReference type="Pfam" id="PF21365"/>
    </source>
</evidence>
<proteinExistence type="inferred from homology"/>
<dbReference type="CDD" id="cd06595">
    <property type="entry name" value="GH31_u1"/>
    <property type="match status" value="1"/>
</dbReference>
<dbReference type="InterPro" id="IPR000322">
    <property type="entry name" value="Glyco_hydro_31_TIM"/>
</dbReference>
<reference evidence="7 8" key="1">
    <citation type="submission" date="2019-07" db="EMBL/GenBank/DDBJ databases">
        <title>Sphingomonas alkalisoli sp. nov., isolated from rhizosphere soil of Suaedae salsa.</title>
        <authorList>
            <person name="Zhang H."/>
            <person name="Xu L."/>
            <person name="Zhang J.-X."/>
            <person name="Sun J.-Q."/>
        </authorList>
    </citation>
    <scope>NUCLEOTIDE SEQUENCE [LARGE SCALE GENOMIC DNA]</scope>
    <source>
        <strain evidence="7 8">XS-10</strain>
    </source>
</reference>
<dbReference type="Pfam" id="PF17137">
    <property type="entry name" value="DUF5110"/>
    <property type="match status" value="1"/>
</dbReference>
<dbReference type="InterPro" id="IPR013780">
    <property type="entry name" value="Glyco_hydro_b"/>
</dbReference>
<feature type="domain" description="Glycosyl hydrolase family 31 C-terminal" evidence="6">
    <location>
        <begin position="559"/>
        <end position="648"/>
    </location>
</feature>
<dbReference type="AlphaFoldDB" id="A0A518RCC4"/>
<keyword evidence="2" id="KW-0378">Hydrolase</keyword>
<dbReference type="Gene3D" id="2.60.40.1180">
    <property type="entry name" value="Golgi alpha-mannosidase II"/>
    <property type="match status" value="2"/>
</dbReference>
<keyword evidence="2" id="KW-0326">Glycosidase</keyword>
<dbReference type="GO" id="GO:0005975">
    <property type="term" value="P:carbohydrate metabolic process"/>
    <property type="evidence" value="ECO:0007669"/>
    <property type="project" value="InterPro"/>
</dbReference>
<feature type="domain" description="Glycoside hydrolase family 31 TIM barrel" evidence="4">
    <location>
        <begin position="229"/>
        <end position="551"/>
    </location>
</feature>
<dbReference type="PANTHER" id="PTHR43863">
    <property type="entry name" value="HYDROLASE, PUTATIVE (AFU_ORTHOLOGUE AFUA_1G03140)-RELATED"/>
    <property type="match status" value="1"/>
</dbReference>
<dbReference type="InterPro" id="IPR048395">
    <property type="entry name" value="Glyco_hydro_31_C"/>
</dbReference>
<evidence type="ECO:0000259" key="5">
    <source>
        <dbReference type="Pfam" id="PF17137"/>
    </source>
</evidence>
<evidence type="ECO:0000256" key="1">
    <source>
        <dbReference type="ARBA" id="ARBA00007806"/>
    </source>
</evidence>
<dbReference type="InterPro" id="IPR051816">
    <property type="entry name" value="Glycosyl_Hydrolase_31"/>
</dbReference>
<dbReference type="SUPFAM" id="SSF51445">
    <property type="entry name" value="(Trans)glycosidases"/>
    <property type="match status" value="1"/>
</dbReference>
<dbReference type="Gene3D" id="3.20.20.80">
    <property type="entry name" value="Glycosidases"/>
    <property type="match status" value="1"/>
</dbReference>
<dbReference type="Pfam" id="PF21365">
    <property type="entry name" value="Glyco_hydro_31_3rd"/>
    <property type="match status" value="1"/>
</dbReference>
<dbReference type="Pfam" id="PF01055">
    <property type="entry name" value="Glyco_hydro_31_2nd"/>
    <property type="match status" value="1"/>
</dbReference>
<name>A0A518RCC4_9SPHN</name>
<accession>A0A518RCC4</accession>
<dbReference type="KEGG" id="ssua:FPZ54_02570"/>
<dbReference type="PANTHER" id="PTHR43863:SF2">
    <property type="entry name" value="MALTASE-GLUCOAMYLASE"/>
    <property type="match status" value="1"/>
</dbReference>
<sequence length="882" mass="99249">MLSRGKACVAYGLSAVALALTTPVAMAKSAEMEGRTAAAATVTRGQARFTVLTSGLIRMEWSPAARFVDAPSQIFIDRDQPVPRFTSTVENGRLVIRTDALELSYTLDSGRFTAANLSIRSRTLKPAFTWRPGMPETGNLHGTARTLDRYSGDRQIDNGTRLDLGQGLLSRDGWHVVDDSSSFVFDDSRPSPWVQKRACGDCQDLYFFGYGHDYTQALGDYAKVAGRQPMPPRFAFGYWWSRYWNYSDRELRDLVGDLDRSGFPLDVLVIDMDWHRTDELSWDPRYVVKDEVGEGVGWTGYSWNRSLFPDPKRFLGWLEDRKIKATLNLHPASGIPPREDSYAAFARAMGVTDGKAVPFEGADRRFVDNWFRLTLDPLTAQGVDFWWLDWQQWPESKLMPGLSNTWWLNHLFYTRMQQTKANRALIYHRWGGLGNHRYQIGFSGDSVINWDSLAYQPYFTATASNVLYGYWSHDIGGHMFADGIPADQRKLDPELYVRWMQFGAFSPILRTHSAKDGNLRKEPWRFSPEVQSILRDTVALRYRLAPYIYTASRQAYDSGVSIMRPLYYAWPDREEAYTARGQYMFGDDMLLAPVTKAGSDGVVQTSIWLPPGQWYDTNRGELVAGDRTISRDYLLNEIPLFVRAGAVIPMNPHATKNLQQIDGSALVLQVIPGGAARTQVYEDAGNDEGYRGNAFSFTPISSARDARSATLTVHPRKGSYPDMPTARQITAEFPAASLPTHVSVNGVTYPRSDRQRSGHWHYDGASLTARVVVPSLPAAAPLSVKIDFDADARIAGLRYRMTRTAAAVAWLKEHWPPPEPLPDDLSLAAQLGLLIDYNPERLAALVSEFDRQCARLVALVQASRVSPQVKAEFARRMALIRH</sequence>
<dbReference type="InterPro" id="IPR017853">
    <property type="entry name" value="GH"/>
</dbReference>
<feature type="signal peptide" evidence="3">
    <location>
        <begin position="1"/>
        <end position="27"/>
    </location>
</feature>
<dbReference type="GO" id="GO:0004553">
    <property type="term" value="F:hydrolase activity, hydrolyzing O-glycosyl compounds"/>
    <property type="evidence" value="ECO:0007669"/>
    <property type="project" value="InterPro"/>
</dbReference>
<evidence type="ECO:0000259" key="4">
    <source>
        <dbReference type="Pfam" id="PF01055"/>
    </source>
</evidence>
<keyword evidence="3" id="KW-0732">Signal</keyword>
<evidence type="ECO:0000256" key="3">
    <source>
        <dbReference type="SAM" id="SignalP"/>
    </source>
</evidence>
<evidence type="ECO:0000313" key="7">
    <source>
        <dbReference type="EMBL" id="QDX25021.1"/>
    </source>
</evidence>
<dbReference type="InterPro" id="IPR033403">
    <property type="entry name" value="DUF5110"/>
</dbReference>
<dbReference type="SUPFAM" id="SSF51011">
    <property type="entry name" value="Glycosyl hydrolase domain"/>
    <property type="match status" value="1"/>
</dbReference>
<dbReference type="Proteomes" id="UP000318055">
    <property type="component" value="Chromosome"/>
</dbReference>
<gene>
    <name evidence="7" type="ORF">FPZ54_02570</name>
</gene>
<protein>
    <submittedName>
        <fullName evidence="7">DUF5110 domain-containing protein</fullName>
    </submittedName>
</protein>
<organism evidence="7 8">
    <name type="scientific">Sphingomonas suaedae</name>
    <dbReference type="NCBI Taxonomy" id="2599297"/>
    <lineage>
        <taxon>Bacteria</taxon>
        <taxon>Pseudomonadati</taxon>
        <taxon>Pseudomonadota</taxon>
        <taxon>Alphaproteobacteria</taxon>
        <taxon>Sphingomonadales</taxon>
        <taxon>Sphingomonadaceae</taxon>
        <taxon>Sphingomonas</taxon>
    </lineage>
</organism>
<evidence type="ECO:0000313" key="8">
    <source>
        <dbReference type="Proteomes" id="UP000318055"/>
    </source>
</evidence>
<feature type="domain" description="DUF5110" evidence="5">
    <location>
        <begin position="666"/>
        <end position="733"/>
    </location>
</feature>
<feature type="chain" id="PRO_5022124675" evidence="3">
    <location>
        <begin position="28"/>
        <end position="882"/>
    </location>
</feature>
<dbReference type="EMBL" id="CP042239">
    <property type="protein sequence ID" value="QDX25021.1"/>
    <property type="molecule type" value="Genomic_DNA"/>
</dbReference>